<evidence type="ECO:0000256" key="1">
    <source>
        <dbReference type="ARBA" id="ARBA00022679"/>
    </source>
</evidence>
<dbReference type="CDD" id="cd16917">
    <property type="entry name" value="HATPase_UhpB-NarQ-NarX-like"/>
    <property type="match status" value="1"/>
</dbReference>
<dbReference type="InterPro" id="IPR011712">
    <property type="entry name" value="Sig_transdc_His_kin_sub3_dim/P"/>
</dbReference>
<sequence length="428" mass="46417">MPDRVPARTPLRVRGGRLTLEHVSHLAFFVIVASALLQLARLNSELCWYIVTVSGLLALVYTVGVMRWDRLGTVGRATWIPLLLALWALLLHLVPAVLTHAFVWCALPLACAAQRVLGRRSATAALALITVVLVTALAGAEGRFVIDTVLVPVAAVWGTVALYRVQQREAEVRRRLVEELRDTRDLVARQQRRAGVLAERTRIARDLHDTLAQELAGGLMLLQAAERDWEERPETARTRVRAVADGLSTNLTETRRMIGDLTPSAVAETGLEGALRVLCARSQADGTAARVRFRSVGDPQPVLDEDAATALFRVAQSTLANIREHAHAVNVQVTLSRRRPDRVDLDISDDGVGFDPAEAFARTSQRPGRGFGLPATRARLREYGGELHVSGVPGGGTRIRATVCAPSRPQPAAGPLAPAESLPTATVR</sequence>
<keyword evidence="5" id="KW-0812">Transmembrane</keyword>
<dbReference type="InterPro" id="IPR050482">
    <property type="entry name" value="Sensor_HK_TwoCompSys"/>
</dbReference>
<dbReference type="PANTHER" id="PTHR24421">
    <property type="entry name" value="NITRATE/NITRITE SENSOR PROTEIN NARX-RELATED"/>
    <property type="match status" value="1"/>
</dbReference>
<dbReference type="Proteomes" id="UP001223072">
    <property type="component" value="Unassembled WGS sequence"/>
</dbReference>
<evidence type="ECO:0000259" key="6">
    <source>
        <dbReference type="PROSITE" id="PS50109"/>
    </source>
</evidence>
<dbReference type="GO" id="GO:0016301">
    <property type="term" value="F:kinase activity"/>
    <property type="evidence" value="ECO:0007669"/>
    <property type="project" value="UniProtKB-KW"/>
</dbReference>
<dbReference type="Pfam" id="PF07730">
    <property type="entry name" value="HisKA_3"/>
    <property type="match status" value="1"/>
</dbReference>
<feature type="transmembrane region" description="Helical" evidence="5">
    <location>
        <begin position="144"/>
        <end position="165"/>
    </location>
</feature>
<keyword evidence="8" id="KW-1185">Reference proteome</keyword>
<dbReference type="InterPro" id="IPR003594">
    <property type="entry name" value="HATPase_dom"/>
</dbReference>
<dbReference type="SUPFAM" id="SSF55874">
    <property type="entry name" value="ATPase domain of HSP90 chaperone/DNA topoisomerase II/histidine kinase"/>
    <property type="match status" value="1"/>
</dbReference>
<feature type="domain" description="Histidine kinase" evidence="6">
    <location>
        <begin position="210"/>
        <end position="407"/>
    </location>
</feature>
<name>A0ABU0RX05_9ACTN</name>
<keyword evidence="1" id="KW-0808">Transferase</keyword>
<feature type="region of interest" description="Disordered" evidence="4">
    <location>
        <begin position="406"/>
        <end position="428"/>
    </location>
</feature>
<organism evidence="7 8">
    <name type="scientific">Streptomyces turgidiscabies</name>
    <dbReference type="NCBI Taxonomy" id="85558"/>
    <lineage>
        <taxon>Bacteria</taxon>
        <taxon>Bacillati</taxon>
        <taxon>Actinomycetota</taxon>
        <taxon>Actinomycetes</taxon>
        <taxon>Kitasatosporales</taxon>
        <taxon>Streptomycetaceae</taxon>
        <taxon>Streptomyces</taxon>
    </lineage>
</organism>
<accession>A0ABU0RX05</accession>
<feature type="transmembrane region" description="Helical" evidence="5">
    <location>
        <begin position="46"/>
        <end position="64"/>
    </location>
</feature>
<comment type="caution">
    <text evidence="7">The sequence shown here is derived from an EMBL/GenBank/DDBJ whole genome shotgun (WGS) entry which is preliminary data.</text>
</comment>
<evidence type="ECO:0000256" key="5">
    <source>
        <dbReference type="SAM" id="Phobius"/>
    </source>
</evidence>
<dbReference type="InterPro" id="IPR036890">
    <property type="entry name" value="HATPase_C_sf"/>
</dbReference>
<dbReference type="PANTHER" id="PTHR24421:SF62">
    <property type="entry name" value="SENSORY TRANSDUCTION HISTIDINE KINASE"/>
    <property type="match status" value="1"/>
</dbReference>
<feature type="transmembrane region" description="Helical" evidence="5">
    <location>
        <begin position="20"/>
        <end position="39"/>
    </location>
</feature>
<reference evidence="7 8" key="1">
    <citation type="submission" date="2023-07" db="EMBL/GenBank/DDBJ databases">
        <title>Comparative genomics of wheat-associated soil bacteria to identify genetic determinants of phenazine resistance.</title>
        <authorList>
            <person name="Mouncey N."/>
        </authorList>
    </citation>
    <scope>NUCLEOTIDE SEQUENCE [LARGE SCALE GENOMIC DNA]</scope>
    <source>
        <strain evidence="7 8">W2I16</strain>
    </source>
</reference>
<dbReference type="Gene3D" id="1.20.5.1930">
    <property type="match status" value="1"/>
</dbReference>
<feature type="transmembrane region" description="Helical" evidence="5">
    <location>
        <begin position="121"/>
        <end position="138"/>
    </location>
</feature>
<feature type="transmembrane region" description="Helical" evidence="5">
    <location>
        <begin position="84"/>
        <end position="109"/>
    </location>
</feature>
<keyword evidence="2 7" id="KW-0418">Kinase</keyword>
<evidence type="ECO:0000313" key="8">
    <source>
        <dbReference type="Proteomes" id="UP001223072"/>
    </source>
</evidence>
<dbReference type="InterPro" id="IPR017205">
    <property type="entry name" value="Sig_transdc_His_kinase_ChrS"/>
</dbReference>
<dbReference type="SMART" id="SM00387">
    <property type="entry name" value="HATPase_c"/>
    <property type="match status" value="1"/>
</dbReference>
<evidence type="ECO:0000256" key="2">
    <source>
        <dbReference type="ARBA" id="ARBA00022777"/>
    </source>
</evidence>
<dbReference type="PROSITE" id="PS50109">
    <property type="entry name" value="HIS_KIN"/>
    <property type="match status" value="1"/>
</dbReference>
<proteinExistence type="predicted"/>
<keyword evidence="3" id="KW-0902">Two-component regulatory system</keyword>
<protein>
    <submittedName>
        <fullName evidence="7">Signal transduction histidine kinase</fullName>
    </submittedName>
</protein>
<keyword evidence="5" id="KW-0472">Membrane</keyword>
<keyword evidence="5" id="KW-1133">Transmembrane helix</keyword>
<dbReference type="PIRSF" id="PIRSF037434">
    <property type="entry name" value="STHK_ChrS"/>
    <property type="match status" value="1"/>
</dbReference>
<dbReference type="RefSeq" id="WP_307629901.1">
    <property type="nucleotide sequence ID" value="NZ_JAUSZS010000008.1"/>
</dbReference>
<dbReference type="Gene3D" id="3.30.565.10">
    <property type="entry name" value="Histidine kinase-like ATPase, C-terminal domain"/>
    <property type="match status" value="1"/>
</dbReference>
<dbReference type="Pfam" id="PF02518">
    <property type="entry name" value="HATPase_c"/>
    <property type="match status" value="1"/>
</dbReference>
<gene>
    <name evidence="7" type="ORF">QFZ49_006471</name>
</gene>
<dbReference type="InterPro" id="IPR005467">
    <property type="entry name" value="His_kinase_dom"/>
</dbReference>
<evidence type="ECO:0000256" key="3">
    <source>
        <dbReference type="ARBA" id="ARBA00023012"/>
    </source>
</evidence>
<dbReference type="EMBL" id="JAUSZS010000008">
    <property type="protein sequence ID" value="MDQ0936496.1"/>
    <property type="molecule type" value="Genomic_DNA"/>
</dbReference>
<evidence type="ECO:0000313" key="7">
    <source>
        <dbReference type="EMBL" id="MDQ0936496.1"/>
    </source>
</evidence>
<evidence type="ECO:0000256" key="4">
    <source>
        <dbReference type="SAM" id="MobiDB-lite"/>
    </source>
</evidence>